<comment type="caution">
    <text evidence="3">The sequence shown here is derived from an EMBL/GenBank/DDBJ whole genome shotgun (WGS) entry which is preliminary data.</text>
</comment>
<dbReference type="AlphaFoldDB" id="A0A934RXY8"/>
<keyword evidence="2" id="KW-0560">Oxidoreductase</keyword>
<gene>
    <name evidence="3" type="ORF">JIN87_11675</name>
</gene>
<dbReference type="PANTHER" id="PTHR42760">
    <property type="entry name" value="SHORT-CHAIN DEHYDROGENASES/REDUCTASES FAMILY MEMBER"/>
    <property type="match status" value="1"/>
</dbReference>
<dbReference type="Pfam" id="PF00106">
    <property type="entry name" value="adh_short"/>
    <property type="match status" value="1"/>
</dbReference>
<dbReference type="CDD" id="cd05233">
    <property type="entry name" value="SDR_c"/>
    <property type="match status" value="1"/>
</dbReference>
<dbReference type="EMBL" id="JAENIL010000019">
    <property type="protein sequence ID" value="MBK1877530.1"/>
    <property type="molecule type" value="Genomic_DNA"/>
</dbReference>
<organism evidence="3 4">
    <name type="scientific">Pelagicoccus mobilis</name>
    <dbReference type="NCBI Taxonomy" id="415221"/>
    <lineage>
        <taxon>Bacteria</taxon>
        <taxon>Pseudomonadati</taxon>
        <taxon>Verrucomicrobiota</taxon>
        <taxon>Opitutia</taxon>
        <taxon>Puniceicoccales</taxon>
        <taxon>Pelagicoccaceae</taxon>
        <taxon>Pelagicoccus</taxon>
    </lineage>
</organism>
<dbReference type="InterPro" id="IPR002347">
    <property type="entry name" value="SDR_fam"/>
</dbReference>
<dbReference type="GO" id="GO:0006633">
    <property type="term" value="P:fatty acid biosynthetic process"/>
    <property type="evidence" value="ECO:0007669"/>
    <property type="project" value="TreeGrafter"/>
</dbReference>
<proteinExistence type="inferred from homology"/>
<accession>A0A934RXY8</accession>
<comment type="similarity">
    <text evidence="1">Belongs to the short-chain dehydrogenases/reductases (SDR) family.</text>
</comment>
<dbReference type="Proteomes" id="UP000617628">
    <property type="component" value="Unassembled WGS sequence"/>
</dbReference>
<dbReference type="PANTHER" id="PTHR42760:SF133">
    <property type="entry name" value="3-OXOACYL-[ACYL-CARRIER-PROTEIN] REDUCTASE"/>
    <property type="match status" value="1"/>
</dbReference>
<keyword evidence="4" id="KW-1185">Reference proteome</keyword>
<dbReference type="Gene3D" id="3.40.50.720">
    <property type="entry name" value="NAD(P)-binding Rossmann-like Domain"/>
    <property type="match status" value="1"/>
</dbReference>
<dbReference type="PRINTS" id="PR00081">
    <property type="entry name" value="GDHRDH"/>
</dbReference>
<sequence>MENLSEKVAVITGAAGGIARALAKDLTEKGIKAIAMVDYSDVVTEVAENCDEIAGRKVAYPFIGDTSNAEFREHVYASMTEEVGTPNICVPAAAITRDDLAVKINRETGDPMLYPVEKFRQVVEINMIAPIYWAMEMIGGIAKDRVVQGLKRWSPEEGIQGAVVFIGSIASVGNKGQISYSSTKAGLEGAASTLMAEAMFYGIRCSVIHPGFTDTPMVQALGDDYIQSKVLPQTQLKRLIKPEEIADAICFMITNSAVSGELWADAGWRPAS</sequence>
<dbReference type="RefSeq" id="WP_200355743.1">
    <property type="nucleotide sequence ID" value="NZ_JAENIL010000019.1"/>
</dbReference>
<dbReference type="GO" id="GO:0016616">
    <property type="term" value="F:oxidoreductase activity, acting on the CH-OH group of donors, NAD or NADP as acceptor"/>
    <property type="evidence" value="ECO:0007669"/>
    <property type="project" value="TreeGrafter"/>
</dbReference>
<dbReference type="SUPFAM" id="SSF51735">
    <property type="entry name" value="NAD(P)-binding Rossmann-fold domains"/>
    <property type="match status" value="1"/>
</dbReference>
<evidence type="ECO:0000256" key="1">
    <source>
        <dbReference type="ARBA" id="ARBA00006484"/>
    </source>
</evidence>
<reference evidence="3" key="1">
    <citation type="submission" date="2021-01" db="EMBL/GenBank/DDBJ databases">
        <title>Modified the classification status of verrucomicrobia.</title>
        <authorList>
            <person name="Feng X."/>
        </authorList>
    </citation>
    <scope>NUCLEOTIDE SEQUENCE</scope>
    <source>
        <strain evidence="3">KCTC 13126</strain>
    </source>
</reference>
<name>A0A934RXY8_9BACT</name>
<evidence type="ECO:0000313" key="4">
    <source>
        <dbReference type="Proteomes" id="UP000617628"/>
    </source>
</evidence>
<dbReference type="GO" id="GO:0048038">
    <property type="term" value="F:quinone binding"/>
    <property type="evidence" value="ECO:0007669"/>
    <property type="project" value="TreeGrafter"/>
</dbReference>
<evidence type="ECO:0000256" key="2">
    <source>
        <dbReference type="ARBA" id="ARBA00023002"/>
    </source>
</evidence>
<evidence type="ECO:0000313" key="3">
    <source>
        <dbReference type="EMBL" id="MBK1877530.1"/>
    </source>
</evidence>
<protein>
    <submittedName>
        <fullName evidence="3">SDR family oxidoreductase</fullName>
    </submittedName>
</protein>
<dbReference type="InterPro" id="IPR036291">
    <property type="entry name" value="NAD(P)-bd_dom_sf"/>
</dbReference>